<dbReference type="GO" id="GO:0048878">
    <property type="term" value="P:chemical homeostasis"/>
    <property type="evidence" value="ECO:0007669"/>
    <property type="project" value="UniProtKB-ARBA"/>
</dbReference>
<evidence type="ECO:0000256" key="8">
    <source>
        <dbReference type="ARBA" id="ARBA00022989"/>
    </source>
</evidence>
<keyword evidence="5" id="KW-1003">Cell membrane</keyword>
<evidence type="ECO:0000256" key="3">
    <source>
        <dbReference type="ARBA" id="ARBA00011881"/>
    </source>
</evidence>
<evidence type="ECO:0000256" key="11">
    <source>
        <dbReference type="SAM" id="Phobius"/>
    </source>
</evidence>
<feature type="transmembrane region" description="Helical" evidence="11">
    <location>
        <begin position="26"/>
        <end position="47"/>
    </location>
</feature>
<dbReference type="PRINTS" id="PR00783">
    <property type="entry name" value="MINTRINSICP"/>
</dbReference>
<feature type="transmembrane region" description="Helical" evidence="11">
    <location>
        <begin position="98"/>
        <end position="119"/>
    </location>
</feature>
<accession>A0A220A2A2</accession>
<evidence type="ECO:0000313" key="12">
    <source>
        <dbReference type="EMBL" id="ARA90635.1"/>
    </source>
</evidence>
<evidence type="ECO:0000256" key="1">
    <source>
        <dbReference type="ARBA" id="ARBA00004651"/>
    </source>
</evidence>
<evidence type="ECO:0000256" key="4">
    <source>
        <dbReference type="ARBA" id="ARBA00022448"/>
    </source>
</evidence>
<name>A0A220A2A2_AMPIM</name>
<keyword evidence="6 10" id="KW-0812">Transmembrane</keyword>
<dbReference type="NCBIfam" id="TIGR00861">
    <property type="entry name" value="MIP"/>
    <property type="match status" value="1"/>
</dbReference>
<dbReference type="SUPFAM" id="SSF81338">
    <property type="entry name" value="Aquaporin-like"/>
    <property type="match status" value="1"/>
</dbReference>
<evidence type="ECO:0000256" key="5">
    <source>
        <dbReference type="ARBA" id="ARBA00022475"/>
    </source>
</evidence>
<comment type="subcellular location">
    <subcellularLocation>
        <location evidence="1">Cell membrane</location>
        <topology evidence="1">Multi-pass membrane protein</topology>
    </subcellularLocation>
</comment>
<dbReference type="Gene3D" id="1.20.1080.10">
    <property type="entry name" value="Glycerol uptake facilitator protein"/>
    <property type="match status" value="1"/>
</dbReference>
<dbReference type="AlphaFoldDB" id="A0A220A2A2"/>
<gene>
    <name evidence="12" type="primary">AQP1</name>
</gene>
<reference evidence="12" key="1">
    <citation type="journal article" date="2017" name="PLoS ONE">
        <title>Analysis of aquaporins from the euryhaline barnacle Balanus improvisus reveals differential expression in response to changes in salinity.</title>
        <authorList>
            <person name="Lind U."/>
            <person name="Jarva M."/>
            <person name="Alm Rosenblad M."/>
            <person name="Pingitore P."/>
            <person name="Karlsson E."/>
            <person name="Wrange A.L."/>
            <person name="Kamdal E."/>
            <person name="Sundell K."/>
            <person name="Andre C."/>
            <person name="Jonsson P.R."/>
            <person name="Havenhand J."/>
            <person name="Eriksson L.A."/>
            <person name="Hedfalk K."/>
            <person name="Blomberg A."/>
        </authorList>
    </citation>
    <scope>NUCLEOTIDE SEQUENCE</scope>
</reference>
<dbReference type="PANTHER" id="PTHR19139">
    <property type="entry name" value="AQUAPORIN TRANSPORTER"/>
    <property type="match status" value="1"/>
</dbReference>
<keyword evidence="9 11" id="KW-0472">Membrane</keyword>
<evidence type="ECO:0000256" key="7">
    <source>
        <dbReference type="ARBA" id="ARBA00022737"/>
    </source>
</evidence>
<dbReference type="GO" id="GO:0015250">
    <property type="term" value="F:water channel activity"/>
    <property type="evidence" value="ECO:0007669"/>
    <property type="project" value="UniProtKB-ARBA"/>
</dbReference>
<feature type="transmembrane region" description="Helical" evidence="11">
    <location>
        <begin position="217"/>
        <end position="237"/>
    </location>
</feature>
<evidence type="ECO:0000256" key="9">
    <source>
        <dbReference type="ARBA" id="ARBA00023136"/>
    </source>
</evidence>
<dbReference type="CDD" id="cd00333">
    <property type="entry name" value="MIP"/>
    <property type="match status" value="1"/>
</dbReference>
<dbReference type="Pfam" id="PF00230">
    <property type="entry name" value="MIP"/>
    <property type="match status" value="1"/>
</dbReference>
<feature type="transmembrane region" description="Helical" evidence="11">
    <location>
        <begin position="140"/>
        <end position="163"/>
    </location>
</feature>
<evidence type="ECO:0000256" key="6">
    <source>
        <dbReference type="ARBA" id="ARBA00022692"/>
    </source>
</evidence>
<dbReference type="PROSITE" id="PS00221">
    <property type="entry name" value="MIP"/>
    <property type="match status" value="1"/>
</dbReference>
<dbReference type="InterPro" id="IPR034294">
    <property type="entry name" value="Aquaporin_transptr"/>
</dbReference>
<keyword evidence="4 10" id="KW-0813">Transport</keyword>
<keyword evidence="7" id="KW-0677">Repeat</keyword>
<evidence type="ECO:0000256" key="10">
    <source>
        <dbReference type="RuleBase" id="RU000477"/>
    </source>
</evidence>
<comment type="similarity">
    <text evidence="2 10">Belongs to the MIP/aquaporin (TC 1.A.8) family.</text>
</comment>
<proteinExistence type="evidence at transcript level"/>
<comment type="subunit">
    <text evidence="3">Homotetramer.</text>
</comment>
<organism evidence="12">
    <name type="scientific">Amphibalanus improvisus</name>
    <name type="common">Bay barnacle</name>
    <name type="synonym">Balanus improvisus</name>
    <dbReference type="NCBI Taxonomy" id="1220549"/>
    <lineage>
        <taxon>Eukaryota</taxon>
        <taxon>Metazoa</taxon>
        <taxon>Ecdysozoa</taxon>
        <taxon>Arthropoda</taxon>
        <taxon>Crustacea</taxon>
        <taxon>Multicrustacea</taxon>
        <taxon>Cirripedia</taxon>
        <taxon>Thoracica</taxon>
        <taxon>Thoracicalcarea</taxon>
        <taxon>Balanomorpha</taxon>
        <taxon>Balanoidea</taxon>
        <taxon>Balanidae</taxon>
        <taxon>Amphibalaninae</taxon>
        <taxon>Amphibalanus</taxon>
    </lineage>
</organism>
<dbReference type="EMBL" id="KY508285">
    <property type="protein sequence ID" value="ARA90635.1"/>
    <property type="molecule type" value="mRNA"/>
</dbReference>
<dbReference type="InterPro" id="IPR023271">
    <property type="entry name" value="Aquaporin-like"/>
</dbReference>
<sequence>MPAWSTAREGLGLQEVVNNKDLWKTLLAEFVGTLFLVFIGCLTCIGWTDEGYAPSVVQIALGFGITVATMAQSIGHISGCHINPAVTVAMLVTRNIPLFRALCYIVMQCMGAAAGSALLKALTPEDIHGTLGMTQLNPKLTAAQGFGVEALITFVLVLVVFGVCDERREDVLGSGPLAIGLSVTTCHVGAIKYTGASMNPARSFGPALVTGLWENHWVYWAGPVFGGLLAGGLYATAFRAGRLHSASDSDREDTKMEKYEP</sequence>
<dbReference type="InterPro" id="IPR000425">
    <property type="entry name" value="MIP"/>
</dbReference>
<dbReference type="InterPro" id="IPR022357">
    <property type="entry name" value="MIP_CS"/>
</dbReference>
<evidence type="ECO:0000256" key="2">
    <source>
        <dbReference type="ARBA" id="ARBA00006175"/>
    </source>
</evidence>
<dbReference type="FunFam" id="1.20.1080.10:FF:000009">
    <property type="entry name" value="aquaporin-4 isoform X1"/>
    <property type="match status" value="1"/>
</dbReference>
<protein>
    <submittedName>
        <fullName evidence="12">Water aquaporin 1 splice variant 1</fullName>
    </submittedName>
</protein>
<feature type="transmembrane region" description="Helical" evidence="11">
    <location>
        <begin position="59"/>
        <end position="78"/>
    </location>
</feature>
<dbReference type="PANTHER" id="PTHR19139:SF199">
    <property type="entry name" value="MIP17260P"/>
    <property type="match status" value="1"/>
</dbReference>
<dbReference type="GO" id="GO:0005886">
    <property type="term" value="C:plasma membrane"/>
    <property type="evidence" value="ECO:0007669"/>
    <property type="project" value="UniProtKB-SubCell"/>
</dbReference>
<keyword evidence="8 11" id="KW-1133">Transmembrane helix</keyword>